<dbReference type="Proteomes" id="UP000277671">
    <property type="component" value="Unassembled WGS sequence"/>
</dbReference>
<dbReference type="EMBL" id="RBKT01000001">
    <property type="protein sequence ID" value="RKR88316.1"/>
    <property type="molecule type" value="Genomic_DNA"/>
</dbReference>
<reference evidence="1 2" key="1">
    <citation type="submission" date="2018-10" db="EMBL/GenBank/DDBJ databases">
        <title>Sequencing the genomes of 1000 actinobacteria strains.</title>
        <authorList>
            <person name="Klenk H.-P."/>
        </authorList>
    </citation>
    <scope>NUCLEOTIDE SEQUENCE [LARGE SCALE GENOMIC DNA]</scope>
    <source>
        <strain evidence="1 2">DSM 45175</strain>
    </source>
</reference>
<dbReference type="AlphaFoldDB" id="A0A495JH45"/>
<gene>
    <name evidence="1" type="ORF">BDK92_2627</name>
</gene>
<protein>
    <submittedName>
        <fullName evidence="1">Uncharacterized protein</fullName>
    </submittedName>
</protein>
<comment type="caution">
    <text evidence="1">The sequence shown here is derived from an EMBL/GenBank/DDBJ whole genome shotgun (WGS) entry which is preliminary data.</text>
</comment>
<accession>A0A495JH45</accession>
<evidence type="ECO:0000313" key="1">
    <source>
        <dbReference type="EMBL" id="RKR88316.1"/>
    </source>
</evidence>
<organism evidence="1 2">
    <name type="scientific">Micromonospora pisi</name>
    <dbReference type="NCBI Taxonomy" id="589240"/>
    <lineage>
        <taxon>Bacteria</taxon>
        <taxon>Bacillati</taxon>
        <taxon>Actinomycetota</taxon>
        <taxon>Actinomycetes</taxon>
        <taxon>Micromonosporales</taxon>
        <taxon>Micromonosporaceae</taxon>
        <taxon>Micromonospora</taxon>
    </lineage>
</organism>
<evidence type="ECO:0000313" key="2">
    <source>
        <dbReference type="Proteomes" id="UP000277671"/>
    </source>
</evidence>
<dbReference type="RefSeq" id="WP_121156946.1">
    <property type="nucleotide sequence ID" value="NZ_RBKT01000001.1"/>
</dbReference>
<name>A0A495JH45_9ACTN</name>
<proteinExistence type="predicted"/>
<keyword evidence="2" id="KW-1185">Reference proteome</keyword>
<sequence>MADLTLRDNAPRFHVERHDTGDVELMVSADGTTVRINIGRDHEDASSLSERLRHLSENAARDILADWWDIPDESDACISVDRDRYHVALDGSTVGTYPSREVAEIALARAMVTHGVFPRAWYINDRGNHTDIDADIRRWHDEGGDQMVPLPGVEYQPGDLVWHGDPDWPYKVVDDWGEAGVEIHTVGDPTVRAHVTDRTQLRPYSP</sequence>